<evidence type="ECO:0000259" key="1">
    <source>
        <dbReference type="Pfam" id="PF20472"/>
    </source>
</evidence>
<feature type="domain" description="PD-(D/E)XK nuclease" evidence="1">
    <location>
        <begin position="9"/>
        <end position="86"/>
    </location>
</feature>
<keyword evidence="3" id="KW-1185">Reference proteome</keyword>
<gene>
    <name evidence="2" type="ORF">NCTC12714_00015</name>
</gene>
<dbReference type="Pfam" id="PF20472">
    <property type="entry name" value="PDDEXK_11"/>
    <property type="match status" value="1"/>
</dbReference>
<proteinExistence type="predicted"/>
<organism evidence="2 3">
    <name type="scientific">Helicobacter muridarum</name>
    <dbReference type="NCBI Taxonomy" id="216"/>
    <lineage>
        <taxon>Bacteria</taxon>
        <taxon>Pseudomonadati</taxon>
        <taxon>Campylobacterota</taxon>
        <taxon>Epsilonproteobacteria</taxon>
        <taxon>Campylobacterales</taxon>
        <taxon>Helicobacteraceae</taxon>
        <taxon>Helicobacter</taxon>
    </lineage>
</organism>
<evidence type="ECO:0000313" key="2">
    <source>
        <dbReference type="EMBL" id="STQ85240.1"/>
    </source>
</evidence>
<reference evidence="2 3" key="1">
    <citation type="submission" date="2018-06" db="EMBL/GenBank/DDBJ databases">
        <authorList>
            <consortium name="Pathogen Informatics"/>
            <person name="Doyle S."/>
        </authorList>
    </citation>
    <scope>NUCLEOTIDE SEQUENCE [LARGE SCALE GENOMIC DNA]</scope>
    <source>
        <strain evidence="2 3">NCTC12714</strain>
    </source>
</reference>
<dbReference type="Proteomes" id="UP000255139">
    <property type="component" value="Unassembled WGS sequence"/>
</dbReference>
<accession>A0A377PRT2</accession>
<sequence>MATFLSRQSGYVVDDVGNVIYQNKLIELIFKKYQFYNFLKERNVDWRNIISKQLFPDDNIYVIVNNTFFTIECKFQQVAGSVDEKLQTCDFKKKTIPKILI</sequence>
<evidence type="ECO:0000313" key="3">
    <source>
        <dbReference type="Proteomes" id="UP000255139"/>
    </source>
</evidence>
<dbReference type="RefSeq" id="WP_244912874.1">
    <property type="nucleotide sequence ID" value="NZ_UGJE01000001.1"/>
</dbReference>
<protein>
    <recommendedName>
        <fullName evidence="1">PD-(D/E)XK nuclease domain-containing protein</fullName>
    </recommendedName>
</protein>
<dbReference type="AlphaFoldDB" id="A0A377PRT2"/>
<dbReference type="EMBL" id="UGJE01000001">
    <property type="protein sequence ID" value="STQ85240.1"/>
    <property type="molecule type" value="Genomic_DNA"/>
</dbReference>
<name>A0A377PRT2_9HELI</name>
<dbReference type="InterPro" id="IPR046821">
    <property type="entry name" value="PDDEXK_11"/>
</dbReference>